<dbReference type="PIRSF" id="PIRSF004649">
    <property type="entry name" value="MlaC"/>
    <property type="match status" value="1"/>
</dbReference>
<name>A0A4P7C3Q5_9GAMM</name>
<dbReference type="PANTHER" id="PTHR36573:SF1">
    <property type="entry name" value="INTERMEMBRANE PHOSPHOLIPID TRANSPORT SYSTEM BINDING PROTEIN MLAC"/>
    <property type="match status" value="1"/>
</dbReference>
<reference evidence="1 2" key="1">
    <citation type="submission" date="2019-03" db="EMBL/GenBank/DDBJ databases">
        <title>The genome sequence of Nitrosococcus wardiae strain D1FHST reveals the archetypal metabolic capacity of ammonia-oxidizing Gammaproteobacteria.</title>
        <authorList>
            <person name="Wang L."/>
            <person name="Lim C.K."/>
            <person name="Hanson T.E."/>
            <person name="Dang H."/>
            <person name="Klotz M.G."/>
        </authorList>
    </citation>
    <scope>NUCLEOTIDE SEQUENCE [LARGE SCALE GENOMIC DNA]</scope>
    <source>
        <strain evidence="1 2">D1FHS</strain>
    </source>
</reference>
<dbReference type="Gene3D" id="3.10.450.50">
    <property type="match status" value="1"/>
</dbReference>
<dbReference type="EMBL" id="CP038033">
    <property type="protein sequence ID" value="QBQ56390.1"/>
    <property type="molecule type" value="Genomic_DNA"/>
</dbReference>
<protein>
    <submittedName>
        <fullName evidence="1">ABC transporter substrate-binding protein</fullName>
    </submittedName>
</protein>
<gene>
    <name evidence="1" type="ORF">E3U44_00465</name>
</gene>
<accession>A0A4P7C3Q5</accession>
<dbReference type="Proteomes" id="UP000294325">
    <property type="component" value="Chromosome"/>
</dbReference>
<sequence length="230" mass="26631">MQYFLEQRRERGHQRMAKRFLALGIMVWALMPLGMAAQAALLSPRDIVLETSQRVLAALKDQQVSPADNPEYFYHLANELIVPHFDFGRMSRRVLGKHWRQATKEQQLDFVTQFRQLLVRTYVTALHKYSTEDIRSFLKERIKVLPVNLPPEATRVSVKVQVESENGGPPINIALNLYLNQEKNWKVEDVQVEGVSLVTNYRATFYREIRVGGIQGLIDKLTSRNQHAMK</sequence>
<dbReference type="InterPro" id="IPR008869">
    <property type="entry name" value="MlaC/ttg2D"/>
</dbReference>
<evidence type="ECO:0000313" key="2">
    <source>
        <dbReference type="Proteomes" id="UP000294325"/>
    </source>
</evidence>
<dbReference type="Gene3D" id="1.10.10.640">
    <property type="entry name" value="phospholipid-binding protein"/>
    <property type="match status" value="1"/>
</dbReference>
<dbReference type="AlphaFoldDB" id="A0A4P7C3Q5"/>
<organism evidence="1 2">
    <name type="scientific">Nitrosococcus wardiae</name>
    <dbReference type="NCBI Taxonomy" id="1814290"/>
    <lineage>
        <taxon>Bacteria</taxon>
        <taxon>Pseudomonadati</taxon>
        <taxon>Pseudomonadota</taxon>
        <taxon>Gammaproteobacteria</taxon>
        <taxon>Chromatiales</taxon>
        <taxon>Chromatiaceae</taxon>
        <taxon>Nitrosococcus</taxon>
    </lineage>
</organism>
<dbReference type="OrthoDB" id="9787053at2"/>
<dbReference type="PANTHER" id="PTHR36573">
    <property type="entry name" value="INTERMEMBRANE PHOSPHOLIPID TRANSPORT SYSTEM BINDING PROTEIN MLAC"/>
    <property type="match status" value="1"/>
</dbReference>
<proteinExistence type="predicted"/>
<evidence type="ECO:0000313" key="1">
    <source>
        <dbReference type="EMBL" id="QBQ56390.1"/>
    </source>
</evidence>
<keyword evidence="2" id="KW-1185">Reference proteome</keyword>
<dbReference type="Pfam" id="PF05494">
    <property type="entry name" value="MlaC"/>
    <property type="match status" value="1"/>
</dbReference>
<dbReference type="KEGG" id="nwr:E3U44_00465"/>